<dbReference type="CDD" id="cd06223">
    <property type="entry name" value="PRTases_typeI"/>
    <property type="match status" value="1"/>
</dbReference>
<dbReference type="Gene3D" id="3.40.50.2020">
    <property type="match status" value="1"/>
</dbReference>
<evidence type="ECO:0000313" key="4">
    <source>
        <dbReference type="EMBL" id="PIQ89831.1"/>
    </source>
</evidence>
<comment type="caution">
    <text evidence="4">The sequence shown here is derived from an EMBL/GenBank/DDBJ whole genome shotgun (WGS) entry which is preliminary data.</text>
</comment>
<evidence type="ECO:0000313" key="5">
    <source>
        <dbReference type="Proteomes" id="UP000229641"/>
    </source>
</evidence>
<dbReference type="PANTHER" id="PTHR47505:SF1">
    <property type="entry name" value="DNA UTILIZATION PROTEIN YHGH"/>
    <property type="match status" value="1"/>
</dbReference>
<feature type="domain" description="Phosphoribosyltransferase" evidence="2">
    <location>
        <begin position="183"/>
        <end position="232"/>
    </location>
</feature>
<dbReference type="Pfam" id="PF00156">
    <property type="entry name" value="Pribosyltran"/>
    <property type="match status" value="1"/>
</dbReference>
<dbReference type="AlphaFoldDB" id="A0A2H0LZK9"/>
<dbReference type="InterPro" id="IPR000836">
    <property type="entry name" value="PRTase_dom"/>
</dbReference>
<evidence type="ECO:0000259" key="3">
    <source>
        <dbReference type="Pfam" id="PF18912"/>
    </source>
</evidence>
<sequence length="234" mass="26734">MPAAVLKNFINIIYPALCPICKNQLIEKKGIICHSCFNAIERNVPPFCKRCGRHLQRARCGHCQKYTLHFQRAFSPCCYRGKAAEIIHLFKYRRKMKLIYTISRIMHNFINIFRIPVQNFNMMAAIPLHPAKLREREFNQAELIAENISGAFNIPLSSNNLIKICNRNTQTKLGFQERFLNMNGVFEIKNKKEITGKNILLIDDVLTTGATCSEASRILKEAGAKNVSVLTFAS</sequence>
<proteinExistence type="inferred from homology"/>
<dbReference type="PANTHER" id="PTHR47505">
    <property type="entry name" value="DNA UTILIZATION PROTEIN YHGH"/>
    <property type="match status" value="1"/>
</dbReference>
<accession>A0A2H0LZK9</accession>
<comment type="similarity">
    <text evidence="1">Belongs to the ComF/GntX family.</text>
</comment>
<feature type="domain" description="Double zinc ribbon" evidence="3">
    <location>
        <begin position="10"/>
        <end position="64"/>
    </location>
</feature>
<evidence type="ECO:0000259" key="2">
    <source>
        <dbReference type="Pfam" id="PF00156"/>
    </source>
</evidence>
<dbReference type="EMBL" id="PCWA01000015">
    <property type="protein sequence ID" value="PIQ89831.1"/>
    <property type="molecule type" value="Genomic_DNA"/>
</dbReference>
<organism evidence="4 5">
    <name type="scientific">Candidatus Ghiorseimicrobium undicola</name>
    <dbReference type="NCBI Taxonomy" id="1974746"/>
    <lineage>
        <taxon>Bacteria</taxon>
        <taxon>Pseudomonadati</taxon>
        <taxon>Candidatus Omnitrophota</taxon>
        <taxon>Candidatus Ghiorseimicrobium</taxon>
    </lineage>
</organism>
<evidence type="ECO:0008006" key="6">
    <source>
        <dbReference type="Google" id="ProtNLM"/>
    </source>
</evidence>
<dbReference type="InterPro" id="IPR044005">
    <property type="entry name" value="DZR_2"/>
</dbReference>
<dbReference type="Pfam" id="PF18912">
    <property type="entry name" value="DZR_2"/>
    <property type="match status" value="1"/>
</dbReference>
<dbReference type="InterPro" id="IPR051910">
    <property type="entry name" value="ComF/GntX_DNA_util-trans"/>
</dbReference>
<dbReference type="SUPFAM" id="SSF53271">
    <property type="entry name" value="PRTase-like"/>
    <property type="match status" value="1"/>
</dbReference>
<dbReference type="Proteomes" id="UP000229641">
    <property type="component" value="Unassembled WGS sequence"/>
</dbReference>
<gene>
    <name evidence="4" type="ORF">COV72_01320</name>
</gene>
<reference evidence="4 5" key="1">
    <citation type="submission" date="2017-09" db="EMBL/GenBank/DDBJ databases">
        <title>Depth-based differentiation of microbial function through sediment-hosted aquifers and enrichment of novel symbionts in the deep terrestrial subsurface.</title>
        <authorList>
            <person name="Probst A.J."/>
            <person name="Ladd B."/>
            <person name="Jarett J.K."/>
            <person name="Geller-Mcgrath D.E."/>
            <person name="Sieber C.M."/>
            <person name="Emerson J.B."/>
            <person name="Anantharaman K."/>
            <person name="Thomas B.C."/>
            <person name="Malmstrom R."/>
            <person name="Stieglmeier M."/>
            <person name="Klingl A."/>
            <person name="Woyke T."/>
            <person name="Ryan C.M."/>
            <person name="Banfield J.F."/>
        </authorList>
    </citation>
    <scope>NUCLEOTIDE SEQUENCE [LARGE SCALE GENOMIC DNA]</scope>
    <source>
        <strain evidence="4">CG11_big_fil_rev_8_21_14_0_20_42_13</strain>
    </source>
</reference>
<dbReference type="InterPro" id="IPR029057">
    <property type="entry name" value="PRTase-like"/>
</dbReference>
<name>A0A2H0LZK9_9BACT</name>
<evidence type="ECO:0000256" key="1">
    <source>
        <dbReference type="ARBA" id="ARBA00008007"/>
    </source>
</evidence>
<protein>
    <recommendedName>
        <fullName evidence="6">Phosphoribosyltransferase domain-containing protein</fullName>
    </recommendedName>
</protein>